<feature type="transmembrane region" description="Helical" evidence="1">
    <location>
        <begin position="71"/>
        <end position="88"/>
    </location>
</feature>
<evidence type="ECO:0000313" key="3">
    <source>
        <dbReference type="Proteomes" id="UP000035651"/>
    </source>
</evidence>
<dbReference type="AlphaFoldDB" id="A0A0H3WRK7"/>
<reference evidence="2" key="1">
    <citation type="submission" date="2016-06" db="EMBL/GenBank/DDBJ databases">
        <title>Complete Genome Sequence of Pandoraea faecigallinarum DSM-23572.</title>
        <authorList>
            <person name="Yong D."/>
            <person name="Ee R."/>
            <person name="Lim Y.-L."/>
            <person name="Yin W.-F."/>
            <person name="Chan K.-G."/>
        </authorList>
    </citation>
    <scope>NUCLEOTIDE SEQUENCE</scope>
    <source>
        <strain evidence="2">DSM 23572</strain>
    </source>
</reference>
<accession>A0A0H3WRK7</accession>
<dbReference type="PATRIC" id="fig|656179.3.peg.2777"/>
<gene>
    <name evidence="2" type="ORF">AB870_13050</name>
</gene>
<keyword evidence="1" id="KW-1133">Transmembrane helix</keyword>
<feature type="transmembrane region" description="Helical" evidence="1">
    <location>
        <begin position="203"/>
        <end position="222"/>
    </location>
</feature>
<protein>
    <recommendedName>
        <fullName evidence="4">DUF4239 domain-containing protein</fullName>
    </recommendedName>
</protein>
<name>A0A0H3WRK7_9BURK</name>
<feature type="transmembrane region" description="Helical" evidence="1">
    <location>
        <begin position="234"/>
        <end position="253"/>
    </location>
</feature>
<dbReference type="STRING" id="656179.AB870_13050"/>
<keyword evidence="3" id="KW-1185">Reference proteome</keyword>
<keyword evidence="1" id="KW-0812">Transmembrane</keyword>
<dbReference type="EMBL" id="CP011807">
    <property type="protein sequence ID" value="AKM30834.1"/>
    <property type="molecule type" value="Genomic_DNA"/>
</dbReference>
<evidence type="ECO:0008006" key="4">
    <source>
        <dbReference type="Google" id="ProtNLM"/>
    </source>
</evidence>
<evidence type="ECO:0000256" key="1">
    <source>
        <dbReference type="SAM" id="Phobius"/>
    </source>
</evidence>
<dbReference type="InterPro" id="IPR025333">
    <property type="entry name" value="DUF4239"/>
</dbReference>
<dbReference type="KEGG" id="pfg:AB870_13050"/>
<feature type="transmembrane region" description="Helical" evidence="1">
    <location>
        <begin position="25"/>
        <end position="51"/>
    </location>
</feature>
<proteinExistence type="predicted"/>
<organism evidence="2 3">
    <name type="scientific">Pandoraea faecigallinarum</name>
    <dbReference type="NCBI Taxonomy" id="656179"/>
    <lineage>
        <taxon>Bacteria</taxon>
        <taxon>Pseudomonadati</taxon>
        <taxon>Pseudomonadota</taxon>
        <taxon>Betaproteobacteria</taxon>
        <taxon>Burkholderiales</taxon>
        <taxon>Burkholderiaceae</taxon>
        <taxon>Pandoraea</taxon>
    </lineage>
</organism>
<dbReference type="Proteomes" id="UP000035651">
    <property type="component" value="Chromosome"/>
</dbReference>
<evidence type="ECO:0000313" key="2">
    <source>
        <dbReference type="EMBL" id="AKM30834.1"/>
    </source>
</evidence>
<dbReference type="Pfam" id="PF14023">
    <property type="entry name" value="Bestrophin-like"/>
    <property type="match status" value="1"/>
</dbReference>
<sequence>MWRRDDSQSEPGETRMQGLVDRMTLLPTGVLLVGMAIGTAAFAVFVAWLARIWLFDRLADPSEVRGTVADVVHGSLLAFIVFVLAHVLTDVRANLGHADDQALHEASVVRRLDRELKAVGDADAQSARVLLRNYVSSAVTDEWKTLSTADPDLSPNTEAALTAFVSATRHVVARHEDSASSIRTLLDRLEESRQGRFENATKTVPAVFWWVISLFMLAAMAMNGRYPGTWKSSFIIAIHMGAIGMVIALIINLDEPFRGVSGISPAPLAKSVGLVVPH</sequence>
<keyword evidence="1" id="KW-0472">Membrane</keyword>